<proteinExistence type="predicted"/>
<evidence type="ECO:0000313" key="2">
    <source>
        <dbReference type="EMBL" id="GAA4114600.1"/>
    </source>
</evidence>
<name>A0ABP7XFA5_9FLAO</name>
<keyword evidence="1" id="KW-1133">Transmembrane helix</keyword>
<gene>
    <name evidence="2" type="ORF">GCM10022393_14180</name>
</gene>
<accession>A0ABP7XFA5</accession>
<dbReference type="PANTHER" id="PTHR37947">
    <property type="entry name" value="BLL2462 PROTEIN"/>
    <property type="match status" value="1"/>
</dbReference>
<evidence type="ECO:0000256" key="1">
    <source>
        <dbReference type="SAM" id="Phobius"/>
    </source>
</evidence>
<comment type="caution">
    <text evidence="2">The sequence shown here is derived from an EMBL/GenBank/DDBJ whole genome shotgun (WGS) entry which is preliminary data.</text>
</comment>
<dbReference type="Proteomes" id="UP001500459">
    <property type="component" value="Unassembled WGS sequence"/>
</dbReference>
<keyword evidence="3" id="KW-1185">Reference proteome</keyword>
<dbReference type="PANTHER" id="PTHR37947:SF1">
    <property type="entry name" value="BLL2462 PROTEIN"/>
    <property type="match status" value="1"/>
</dbReference>
<keyword evidence="1" id="KW-0812">Transmembrane</keyword>
<keyword evidence="1" id="KW-0472">Membrane</keyword>
<organism evidence="2 3">
    <name type="scientific">Aquimarina addita</name>
    <dbReference type="NCBI Taxonomy" id="870485"/>
    <lineage>
        <taxon>Bacteria</taxon>
        <taxon>Pseudomonadati</taxon>
        <taxon>Bacteroidota</taxon>
        <taxon>Flavobacteriia</taxon>
        <taxon>Flavobacteriales</taxon>
        <taxon>Flavobacteriaceae</taxon>
        <taxon>Aquimarina</taxon>
    </lineage>
</organism>
<dbReference type="RefSeq" id="WP_344925971.1">
    <property type="nucleotide sequence ID" value="NZ_BAABCW010000004.1"/>
</dbReference>
<sequence>MQTQIIGWVIGAFIIALIIASFQYIYNAKNRTKKNLFFAFLRFISVFALLLLLINPTFKKQTYFVEKPTLVVAIDNSSSIKHLDQVQPVSGWVGKLKENQELIDRFELKFYSFSNTLKDSLNLTFDGPQTNISSTLKSLDQVYKNTNAPTILITDGNQTYGRGYQFKSNTFKQHVYPVVVGDTTKLTDSKIQQLNVNRYAYLKNKFPVETILTYSGKEKIQTTFKVTSGERTVFTEPVSFSGENTSNVINFTLPANIAGVQKYKATLVPLDGEKNIVNNTKDFAVEVIDQKTNILLISDIVHPDLGAIKKSVESNERRSITIAKTNQIKELEDYQLVILYQPTSRFKTLYEKLESLKKNYLTITGSKTDWVFLNKIQNKYRHEITRQAENYLPRFNTNYSTFLLEDIGFREYPPLIGAFGNIIINTPHDVLLYRTIGNIPTEDPLWITLEGNGIRESVLFGEGLWRWRAQNYLDTKSFESFDDFFGKLIQYTASNKKKSRLNTISESFYYGNVSIKIKAEYFTKNYEFDRRGSLTITIKNKDTQATQTSPMLLKNNSYDAELSNLPAGDYEYIVSVTGENISRSGSFTILDYDVEQQLLNADVTKLTQLATHTDGKVFYMDQYESLITTLIKDPRYQAVQKSKENIVSLIDWKYLLAIIIAVLTLEWFMRKYNGLI</sequence>
<feature type="transmembrane region" description="Helical" evidence="1">
    <location>
        <begin position="36"/>
        <end position="54"/>
    </location>
</feature>
<reference evidence="3" key="1">
    <citation type="journal article" date="2019" name="Int. J. Syst. Evol. Microbiol.">
        <title>The Global Catalogue of Microorganisms (GCM) 10K type strain sequencing project: providing services to taxonomists for standard genome sequencing and annotation.</title>
        <authorList>
            <consortium name="The Broad Institute Genomics Platform"/>
            <consortium name="The Broad Institute Genome Sequencing Center for Infectious Disease"/>
            <person name="Wu L."/>
            <person name="Ma J."/>
        </authorList>
    </citation>
    <scope>NUCLEOTIDE SEQUENCE [LARGE SCALE GENOMIC DNA]</scope>
    <source>
        <strain evidence="3">JCM 17106</strain>
    </source>
</reference>
<evidence type="ECO:0000313" key="3">
    <source>
        <dbReference type="Proteomes" id="UP001500459"/>
    </source>
</evidence>
<evidence type="ECO:0008006" key="4">
    <source>
        <dbReference type="Google" id="ProtNLM"/>
    </source>
</evidence>
<dbReference type="EMBL" id="BAABCW010000004">
    <property type="protein sequence ID" value="GAA4114600.1"/>
    <property type="molecule type" value="Genomic_DNA"/>
</dbReference>
<feature type="transmembrane region" description="Helical" evidence="1">
    <location>
        <begin position="6"/>
        <end position="24"/>
    </location>
</feature>
<protein>
    <recommendedName>
        <fullName evidence="4">VWA domain-containing protein</fullName>
    </recommendedName>
</protein>